<feature type="domain" description="ABC-2 type transporter transmembrane" evidence="8">
    <location>
        <begin position="52"/>
        <end position="250"/>
    </location>
</feature>
<organism evidence="9">
    <name type="scientific">freshwater metagenome</name>
    <dbReference type="NCBI Taxonomy" id="449393"/>
    <lineage>
        <taxon>unclassified sequences</taxon>
        <taxon>metagenomes</taxon>
        <taxon>ecological metagenomes</taxon>
    </lineage>
</organism>
<feature type="transmembrane region" description="Helical" evidence="7">
    <location>
        <begin position="174"/>
        <end position="198"/>
    </location>
</feature>
<name>A0A6J5YPF4_9ZZZZ</name>
<dbReference type="EMBL" id="CAESAJ010000003">
    <property type="protein sequence ID" value="CAB4329819.1"/>
    <property type="molecule type" value="Genomic_DNA"/>
</dbReference>
<evidence type="ECO:0000256" key="1">
    <source>
        <dbReference type="ARBA" id="ARBA00004651"/>
    </source>
</evidence>
<dbReference type="GO" id="GO:0015920">
    <property type="term" value="P:lipopolysaccharide transport"/>
    <property type="evidence" value="ECO:0007669"/>
    <property type="project" value="TreeGrafter"/>
</dbReference>
<dbReference type="GO" id="GO:0140359">
    <property type="term" value="F:ABC-type transporter activity"/>
    <property type="evidence" value="ECO:0007669"/>
    <property type="project" value="InterPro"/>
</dbReference>
<keyword evidence="3" id="KW-1003">Cell membrane</keyword>
<dbReference type="GO" id="GO:0005886">
    <property type="term" value="C:plasma membrane"/>
    <property type="evidence" value="ECO:0007669"/>
    <property type="project" value="UniProtKB-SubCell"/>
</dbReference>
<evidence type="ECO:0000256" key="3">
    <source>
        <dbReference type="ARBA" id="ARBA00022475"/>
    </source>
</evidence>
<dbReference type="PANTHER" id="PTHR30413">
    <property type="entry name" value="INNER MEMBRANE TRANSPORT PERMEASE"/>
    <property type="match status" value="1"/>
</dbReference>
<keyword evidence="6 7" id="KW-0472">Membrane</keyword>
<feature type="transmembrane region" description="Helical" evidence="7">
    <location>
        <begin position="67"/>
        <end position="90"/>
    </location>
</feature>
<evidence type="ECO:0000256" key="4">
    <source>
        <dbReference type="ARBA" id="ARBA00022692"/>
    </source>
</evidence>
<feature type="transmembrane region" description="Helical" evidence="7">
    <location>
        <begin position="262"/>
        <end position="283"/>
    </location>
</feature>
<accession>A0A6J5YPF4</accession>
<dbReference type="InterPro" id="IPR013525">
    <property type="entry name" value="ABC2_TM"/>
</dbReference>
<evidence type="ECO:0000256" key="5">
    <source>
        <dbReference type="ARBA" id="ARBA00022989"/>
    </source>
</evidence>
<gene>
    <name evidence="9" type="ORF">UFOPK3770_00066</name>
</gene>
<keyword evidence="2" id="KW-0813">Transport</keyword>
<comment type="subcellular location">
    <subcellularLocation>
        <location evidence="1">Cell membrane</location>
        <topology evidence="1">Multi-pass membrane protein</topology>
    </subcellularLocation>
</comment>
<feature type="transmembrane region" description="Helical" evidence="7">
    <location>
        <begin position="96"/>
        <end position="129"/>
    </location>
</feature>
<evidence type="ECO:0000313" key="9">
    <source>
        <dbReference type="EMBL" id="CAB4329819.1"/>
    </source>
</evidence>
<sequence>MWSRALGALRGTTTTSETWFAPVDSPFRDKFAAATNDGYNGFRSWRVWLQIGSQSVRRQYSRTTLGPWWNVIQEALFIVAVGFVWGPLFGTQPQGYVSYLAVGFIVFNLISALLSQAASTFIVVGGIANRHATPLTSNILEKIADSVIRFLHSAVIIIALIATGDFHFSSSSWVSLWVFCLLLLNAYLLSLWLGPLTVRFRDIEPSIHAVMRLMFFVTPVMWVPTALLGTSRSKILELNPFYYFLDGIRNPLLGIALPNHEFAVLTLITLFNAVAGITIFTWTRSRITYWGLQ</sequence>
<evidence type="ECO:0000259" key="8">
    <source>
        <dbReference type="Pfam" id="PF01061"/>
    </source>
</evidence>
<evidence type="ECO:0000256" key="6">
    <source>
        <dbReference type="ARBA" id="ARBA00023136"/>
    </source>
</evidence>
<feature type="transmembrane region" description="Helical" evidence="7">
    <location>
        <begin position="150"/>
        <end position="168"/>
    </location>
</feature>
<evidence type="ECO:0000256" key="2">
    <source>
        <dbReference type="ARBA" id="ARBA00022448"/>
    </source>
</evidence>
<feature type="transmembrane region" description="Helical" evidence="7">
    <location>
        <begin position="210"/>
        <end position="229"/>
    </location>
</feature>
<proteinExistence type="predicted"/>
<reference evidence="9" key="1">
    <citation type="submission" date="2020-05" db="EMBL/GenBank/DDBJ databases">
        <authorList>
            <person name="Chiriac C."/>
            <person name="Salcher M."/>
            <person name="Ghai R."/>
            <person name="Kavagutti S V."/>
        </authorList>
    </citation>
    <scope>NUCLEOTIDE SEQUENCE</scope>
</reference>
<dbReference type="PANTHER" id="PTHR30413:SF10">
    <property type="entry name" value="CAPSULE POLYSACCHARIDE EXPORT INNER-MEMBRANE PROTEIN CTRC"/>
    <property type="match status" value="1"/>
</dbReference>
<evidence type="ECO:0000256" key="7">
    <source>
        <dbReference type="SAM" id="Phobius"/>
    </source>
</evidence>
<keyword evidence="5 7" id="KW-1133">Transmembrane helix</keyword>
<dbReference type="AlphaFoldDB" id="A0A6J5YPF4"/>
<dbReference type="Pfam" id="PF01061">
    <property type="entry name" value="ABC2_membrane"/>
    <property type="match status" value="1"/>
</dbReference>
<keyword evidence="4 7" id="KW-0812">Transmembrane</keyword>
<protein>
    <submittedName>
        <fullName evidence="9">Unannotated protein</fullName>
    </submittedName>
</protein>